<accession>A0AB32W321</accession>
<protein>
    <submittedName>
        <fullName evidence="2">Uncharacterized protein LOC108661381</fullName>
    </submittedName>
</protein>
<proteinExistence type="predicted"/>
<evidence type="ECO:0000313" key="1">
    <source>
        <dbReference type="Proteomes" id="UP000694886"/>
    </source>
</evidence>
<dbReference type="RefSeq" id="XP_017973176.1">
    <property type="nucleotide sequence ID" value="XM_018117687.1"/>
</dbReference>
<sequence length="174" mass="20316">MDLDVWNVILNSPHVHYKEVEGKLRVKSRKEWSDKDKKLIQTNCKASNSLLCALNVSQFNKLSMCENAKRIWDTLETSYEGTNQVKEFKIRLLTCGYEFFRMREGESISKMFERPTNIVEGLKALGMDFFNGQLVKKILYNLPKSWRPKVKAIEKAINLNDFKLEELIASLLTY</sequence>
<dbReference type="Pfam" id="PF14223">
    <property type="entry name" value="Retrotran_gag_2"/>
    <property type="match status" value="1"/>
</dbReference>
<dbReference type="PANTHER" id="PTHR34676:SF8">
    <property type="entry name" value="TRANSMEMBRANE PROTEIN"/>
    <property type="match status" value="1"/>
</dbReference>
<organism evidence="1 2">
    <name type="scientific">Theobroma cacao</name>
    <name type="common">Cacao</name>
    <name type="synonym">Cocoa</name>
    <dbReference type="NCBI Taxonomy" id="3641"/>
    <lineage>
        <taxon>Eukaryota</taxon>
        <taxon>Viridiplantae</taxon>
        <taxon>Streptophyta</taxon>
        <taxon>Embryophyta</taxon>
        <taxon>Tracheophyta</taxon>
        <taxon>Spermatophyta</taxon>
        <taxon>Magnoliopsida</taxon>
        <taxon>eudicotyledons</taxon>
        <taxon>Gunneridae</taxon>
        <taxon>Pentapetalae</taxon>
        <taxon>rosids</taxon>
        <taxon>malvids</taxon>
        <taxon>Malvales</taxon>
        <taxon>Malvaceae</taxon>
        <taxon>Byttnerioideae</taxon>
        <taxon>Theobroma</taxon>
    </lineage>
</organism>
<reference evidence="1" key="1">
    <citation type="journal article" date="1997" name="Nucleic Acids Res.">
        <title>tRNAscan-SE: a program for improved detection of transfer RNA genes in genomic sequence.</title>
        <authorList>
            <person name="Lowe T.M."/>
            <person name="Eddy S.R."/>
        </authorList>
    </citation>
    <scope>NUCLEOTIDE SEQUENCE [LARGE SCALE GENOMIC DNA]</scope>
    <source>
        <strain evidence="1">r\B97-61/B2</strain>
    </source>
</reference>
<dbReference type="PANTHER" id="PTHR34676">
    <property type="entry name" value="DUF4219 DOMAIN-CONTAINING PROTEIN-RELATED"/>
    <property type="match status" value="1"/>
</dbReference>
<dbReference type="Gramene" id="Tc01v2_t019680.1">
    <property type="protein sequence ID" value="Tc01v2_p019680.1"/>
    <property type="gene ID" value="Tc01v2_g019680"/>
</dbReference>
<dbReference type="AlphaFoldDB" id="A0AB32W321"/>
<name>A0AB32W321_THECC</name>
<dbReference type="KEGG" id="tcc:108661381"/>
<dbReference type="GeneID" id="108661381"/>
<reference evidence="2" key="2">
    <citation type="submission" date="2025-08" db="UniProtKB">
        <authorList>
            <consortium name="RefSeq"/>
        </authorList>
    </citation>
    <scope>IDENTIFICATION</scope>
</reference>
<dbReference type="Proteomes" id="UP000694886">
    <property type="component" value="Chromosome 1"/>
</dbReference>
<evidence type="ECO:0000313" key="2">
    <source>
        <dbReference type="RefSeq" id="XP_017973176.1"/>
    </source>
</evidence>
<gene>
    <name evidence="2" type="primary">LOC108661381</name>
</gene>